<feature type="domain" description="AB hydrolase-1" evidence="4">
    <location>
        <begin position="100"/>
        <end position="259"/>
    </location>
</feature>
<dbReference type="GeneID" id="85324047"/>
<dbReference type="InterPro" id="IPR029058">
    <property type="entry name" value="AB_hydrolase_fold"/>
</dbReference>
<dbReference type="PANTHER" id="PTHR43248:SF25">
    <property type="entry name" value="AB HYDROLASE-1 DOMAIN-CONTAINING PROTEIN-RELATED"/>
    <property type="match status" value="1"/>
</dbReference>
<proteinExistence type="inferred from homology"/>
<feature type="chain" id="PRO_5041315670" evidence="3">
    <location>
        <begin position="31"/>
        <end position="549"/>
    </location>
</feature>
<keyword evidence="7" id="KW-1185">Reference proteome</keyword>
<name>A0AA40BF94_9PEZI</name>
<dbReference type="GO" id="GO:0016787">
    <property type="term" value="F:hydrolase activity"/>
    <property type="evidence" value="ECO:0007669"/>
    <property type="project" value="UniProtKB-KW"/>
</dbReference>
<feature type="signal peptide" evidence="3">
    <location>
        <begin position="1"/>
        <end position="30"/>
    </location>
</feature>
<sequence>MSLSTSQRRHFAMFFHRALACLAVADLAQAAGSKIHWGPCDPGEFNTTLSLQCGTLRVPLDYSHPDSSSKIGLKVVKIPAAVQPSRGGIQLNFGGPGFPSRQTAVSFGPLLQKLSGDVYDLLAFDPRGTGTTIPFICTDDPFTIGQMLDEMGSGNASDTAIGRLWARGEVDANICKLHGNGNDTGEFIGTASVARDIISLADALGEDGMLRYWGFSYGTTLGATVAAMFPERVDKLVIDGVQNPHDYYHADADFEEWTDSDKVFSYFFTSCIEAGPGKCAIAAQNKTAAELEQDAWGFIDAVRAAPIPAGNYLADENGIKSFILQELKDTHGWSTLSQILAVLVYGSDARRRQLLEAVYAAEEAANALGVHSIDSAQRLWGIHCSDRVPRIDSFDEAAAVFAKLNNISRLVGGLVAYITAHCAQWPWHASNPYTGDFRVKTKNPILVASNSRDAHTPLRSALNVSAGFEGSGFLQVNGTGHATISAPSVCGFRALVTYWINGTLPSPGLVCETAQPFDDNEWADVIAEATGSRNTTSLKERVVYPRRLL</sequence>
<keyword evidence="2" id="KW-0378">Hydrolase</keyword>
<evidence type="ECO:0000259" key="4">
    <source>
        <dbReference type="Pfam" id="PF00561"/>
    </source>
</evidence>
<evidence type="ECO:0000256" key="1">
    <source>
        <dbReference type="ARBA" id="ARBA00010088"/>
    </source>
</evidence>
<evidence type="ECO:0000259" key="5">
    <source>
        <dbReference type="Pfam" id="PF08386"/>
    </source>
</evidence>
<evidence type="ECO:0000313" key="7">
    <source>
        <dbReference type="Proteomes" id="UP001172101"/>
    </source>
</evidence>
<keyword evidence="3" id="KW-0732">Signal</keyword>
<reference evidence="6" key="1">
    <citation type="submission" date="2023-06" db="EMBL/GenBank/DDBJ databases">
        <title>Genome-scale phylogeny and comparative genomics of the fungal order Sordariales.</title>
        <authorList>
            <consortium name="Lawrence Berkeley National Laboratory"/>
            <person name="Hensen N."/>
            <person name="Bonometti L."/>
            <person name="Westerberg I."/>
            <person name="Brannstrom I.O."/>
            <person name="Guillou S."/>
            <person name="Cros-Aarteil S."/>
            <person name="Calhoun S."/>
            <person name="Haridas S."/>
            <person name="Kuo A."/>
            <person name="Mondo S."/>
            <person name="Pangilinan J."/>
            <person name="Riley R."/>
            <person name="LaButti K."/>
            <person name="Andreopoulos B."/>
            <person name="Lipzen A."/>
            <person name="Chen C."/>
            <person name="Yanf M."/>
            <person name="Daum C."/>
            <person name="Ng V."/>
            <person name="Clum A."/>
            <person name="Steindorff A."/>
            <person name="Ohm R."/>
            <person name="Martin F."/>
            <person name="Silar P."/>
            <person name="Natvig D."/>
            <person name="Lalanne C."/>
            <person name="Gautier V."/>
            <person name="Ament-velasquez S.L."/>
            <person name="Kruys A."/>
            <person name="Hutchinson M.I."/>
            <person name="Powell A.J."/>
            <person name="Barry K."/>
            <person name="Miller A.N."/>
            <person name="Grigoriev I.V."/>
            <person name="Debuchy R."/>
            <person name="Gladieux P."/>
            <person name="Thoren M.H."/>
            <person name="Johannesson H."/>
        </authorList>
    </citation>
    <scope>NUCLEOTIDE SEQUENCE</scope>
    <source>
        <strain evidence="6">SMH2392-1A</strain>
    </source>
</reference>
<evidence type="ECO:0000256" key="2">
    <source>
        <dbReference type="ARBA" id="ARBA00022801"/>
    </source>
</evidence>
<dbReference type="PANTHER" id="PTHR43248">
    <property type="entry name" value="2-SUCCINYL-6-HYDROXY-2,4-CYCLOHEXADIENE-1-CARBOXYLATE SYNTHASE"/>
    <property type="match status" value="1"/>
</dbReference>
<dbReference type="Gene3D" id="3.40.50.1820">
    <property type="entry name" value="alpha/beta hydrolase"/>
    <property type="match status" value="1"/>
</dbReference>
<evidence type="ECO:0000313" key="6">
    <source>
        <dbReference type="EMBL" id="KAK0733169.1"/>
    </source>
</evidence>
<dbReference type="RefSeq" id="XP_060302046.1">
    <property type="nucleotide sequence ID" value="XM_060440777.1"/>
</dbReference>
<feature type="domain" description="Peptidase S33 tripeptidyl aminopeptidase-like C-terminal" evidence="5">
    <location>
        <begin position="413"/>
        <end position="511"/>
    </location>
</feature>
<gene>
    <name evidence="6" type="ORF">B0T26DRAFT_683031</name>
</gene>
<dbReference type="EMBL" id="JAUIRO010000001">
    <property type="protein sequence ID" value="KAK0733169.1"/>
    <property type="molecule type" value="Genomic_DNA"/>
</dbReference>
<dbReference type="InterPro" id="IPR000073">
    <property type="entry name" value="AB_hydrolase_1"/>
</dbReference>
<organism evidence="6 7">
    <name type="scientific">Lasiosphaeria miniovina</name>
    <dbReference type="NCBI Taxonomy" id="1954250"/>
    <lineage>
        <taxon>Eukaryota</taxon>
        <taxon>Fungi</taxon>
        <taxon>Dikarya</taxon>
        <taxon>Ascomycota</taxon>
        <taxon>Pezizomycotina</taxon>
        <taxon>Sordariomycetes</taxon>
        <taxon>Sordariomycetidae</taxon>
        <taxon>Sordariales</taxon>
        <taxon>Lasiosphaeriaceae</taxon>
        <taxon>Lasiosphaeria</taxon>
    </lineage>
</organism>
<comment type="caution">
    <text evidence="6">The sequence shown here is derived from an EMBL/GenBank/DDBJ whole genome shotgun (WGS) entry which is preliminary data.</text>
</comment>
<evidence type="ECO:0000256" key="3">
    <source>
        <dbReference type="SAM" id="SignalP"/>
    </source>
</evidence>
<dbReference type="AlphaFoldDB" id="A0AA40BF94"/>
<dbReference type="Pfam" id="PF08386">
    <property type="entry name" value="Abhydrolase_4"/>
    <property type="match status" value="1"/>
</dbReference>
<dbReference type="InterPro" id="IPR051601">
    <property type="entry name" value="Serine_prot/Carboxylest_S33"/>
</dbReference>
<dbReference type="SUPFAM" id="SSF53474">
    <property type="entry name" value="alpha/beta-Hydrolases"/>
    <property type="match status" value="1"/>
</dbReference>
<dbReference type="InterPro" id="IPR013595">
    <property type="entry name" value="Pept_S33_TAP-like_C"/>
</dbReference>
<accession>A0AA40BF94</accession>
<dbReference type="Proteomes" id="UP001172101">
    <property type="component" value="Unassembled WGS sequence"/>
</dbReference>
<protein>
    <submittedName>
        <fullName evidence="6">TAP-like protein-domain-containing protein</fullName>
    </submittedName>
</protein>
<comment type="similarity">
    <text evidence="1">Belongs to the peptidase S33 family.</text>
</comment>
<dbReference type="Pfam" id="PF00561">
    <property type="entry name" value="Abhydrolase_1"/>
    <property type="match status" value="1"/>
</dbReference>